<protein>
    <submittedName>
        <fullName evidence="3">Mitochondrial ribosomal protein</fullName>
    </submittedName>
</protein>
<keyword evidence="4" id="KW-1185">Reference proteome</keyword>
<dbReference type="EMBL" id="JFBX01000173">
    <property type="protein sequence ID" value="KXH47109.1"/>
    <property type="molecule type" value="Genomic_DNA"/>
</dbReference>
<organism evidence="3 4">
    <name type="scientific">Colletotrichum simmondsii</name>
    <dbReference type="NCBI Taxonomy" id="703756"/>
    <lineage>
        <taxon>Eukaryota</taxon>
        <taxon>Fungi</taxon>
        <taxon>Dikarya</taxon>
        <taxon>Ascomycota</taxon>
        <taxon>Pezizomycotina</taxon>
        <taxon>Sordariomycetes</taxon>
        <taxon>Hypocreomycetidae</taxon>
        <taxon>Glomerellales</taxon>
        <taxon>Glomerellaceae</taxon>
        <taxon>Colletotrichum</taxon>
        <taxon>Colletotrichum acutatum species complex</taxon>
    </lineage>
</organism>
<feature type="domain" description="Ribosomal protein bL31m N-terminal" evidence="2">
    <location>
        <begin position="236"/>
        <end position="281"/>
    </location>
</feature>
<dbReference type="InterPro" id="IPR048874">
    <property type="entry name" value="Ribosomal_bL31m_N"/>
</dbReference>
<dbReference type="GO" id="GO:0005762">
    <property type="term" value="C:mitochondrial large ribosomal subunit"/>
    <property type="evidence" value="ECO:0007669"/>
    <property type="project" value="InterPro"/>
</dbReference>
<evidence type="ECO:0000259" key="2">
    <source>
        <dbReference type="Pfam" id="PF21492"/>
    </source>
</evidence>
<feature type="compositionally biased region" description="Polar residues" evidence="1">
    <location>
        <begin position="196"/>
        <end position="205"/>
    </location>
</feature>
<feature type="compositionally biased region" description="Basic and acidic residues" evidence="1">
    <location>
        <begin position="397"/>
        <end position="413"/>
    </location>
</feature>
<keyword evidence="3" id="KW-0689">Ribosomal protein</keyword>
<dbReference type="InterPro" id="IPR034600">
    <property type="entry name" value="Ribosomal_bL31m"/>
</dbReference>
<dbReference type="GO" id="GO:0032543">
    <property type="term" value="P:mitochondrial translation"/>
    <property type="evidence" value="ECO:0007669"/>
    <property type="project" value="InterPro"/>
</dbReference>
<dbReference type="PANTHER" id="PTHR28174">
    <property type="entry name" value="54S RIBOSOMAL PROTEIN L36, MITOCHONDRIAL"/>
    <property type="match status" value="1"/>
</dbReference>
<feature type="compositionally biased region" description="Basic and acidic residues" evidence="1">
    <location>
        <begin position="20"/>
        <end position="36"/>
    </location>
</feature>
<feature type="compositionally biased region" description="Low complexity" evidence="1">
    <location>
        <begin position="345"/>
        <end position="370"/>
    </location>
</feature>
<proteinExistence type="predicted"/>
<accession>A0A135TG67</accession>
<dbReference type="PANTHER" id="PTHR28174:SF1">
    <property type="entry name" value="LARGE RIBOSOMAL SUBUNIT PROTEIN BL31M"/>
    <property type="match status" value="1"/>
</dbReference>
<evidence type="ECO:0000313" key="4">
    <source>
        <dbReference type="Proteomes" id="UP000070328"/>
    </source>
</evidence>
<reference evidence="3 4" key="1">
    <citation type="submission" date="2014-02" db="EMBL/GenBank/DDBJ databases">
        <title>The genome sequence of Colletotrichum simmondsii CBS122122.</title>
        <authorList>
            <person name="Baroncelli R."/>
            <person name="Thon M.R."/>
        </authorList>
    </citation>
    <scope>NUCLEOTIDE SEQUENCE [LARGE SCALE GENOMIC DNA]</scope>
    <source>
        <strain evidence="3 4">CBS122122</strain>
    </source>
</reference>
<feature type="region of interest" description="Disordered" evidence="1">
    <location>
        <begin position="14"/>
        <end position="38"/>
    </location>
</feature>
<dbReference type="Gene3D" id="6.20.130.10">
    <property type="match status" value="1"/>
</dbReference>
<dbReference type="OrthoDB" id="5587740at2759"/>
<name>A0A135TG67_9PEZI</name>
<gene>
    <name evidence="3" type="ORF">CSIM01_13203</name>
</gene>
<dbReference type="Proteomes" id="UP000070328">
    <property type="component" value="Unassembled WGS sequence"/>
</dbReference>
<evidence type="ECO:0000256" key="1">
    <source>
        <dbReference type="SAM" id="MobiDB-lite"/>
    </source>
</evidence>
<dbReference type="GO" id="GO:0003735">
    <property type="term" value="F:structural constituent of ribosome"/>
    <property type="evidence" value="ECO:0007669"/>
    <property type="project" value="InterPro"/>
</dbReference>
<comment type="caution">
    <text evidence="3">The sequence shown here is derived from an EMBL/GenBank/DDBJ whole genome shotgun (WGS) entry which is preliminary data.</text>
</comment>
<dbReference type="Pfam" id="PF21492">
    <property type="entry name" value="bL31_N"/>
    <property type="match status" value="1"/>
</dbReference>
<sequence length="413" mass="43881">MSYSFRPGSVGGRLLGSLTGRRDAARSPAHELRSSHAPELSPKSLYRIARSRFGIRQSNKAIDDVNVVHAGRVCEFRQRKAMAREGAMKDVKKLDFLTPLVMVVAQALGDVSATKENRANRASIAKSFKQILLSSHARAPPPPVAPLSPAPNPSHDPTRALFLASDPIDLSSTTPRTIQTSAKMGKLPTHLPRPTSLLSHRPSLTTSSCSGTTIFSASSPRIGSIQQSRAATFIPRPRRPYTFTQLIQLSDGSTYTVRTTSPSPLVRSAKDSRNHALWQPSDKSLKNVEVDEAGKLAAFRERFGRGFDLAAKKPTEEELNAAAVAAAATSAKDVAAGKGAAAAGKETAGKDAAAAAPAKETAKPAQPAATPEEDDIFDMGDLISGYAAMQPQQAAKEPPKKVAAPEKGKKGKK</sequence>
<feature type="region of interest" description="Disordered" evidence="1">
    <location>
        <begin position="186"/>
        <end position="205"/>
    </location>
</feature>
<dbReference type="AlphaFoldDB" id="A0A135TG67"/>
<keyword evidence="3" id="KW-0687">Ribonucleoprotein</keyword>
<feature type="region of interest" description="Disordered" evidence="1">
    <location>
        <begin position="345"/>
        <end position="413"/>
    </location>
</feature>
<evidence type="ECO:0000313" key="3">
    <source>
        <dbReference type="EMBL" id="KXH47109.1"/>
    </source>
</evidence>